<accession>A0A235BNF1</accession>
<comment type="caution">
    <text evidence="1">The sequence shown here is derived from an EMBL/GenBank/DDBJ whole genome shotgun (WGS) entry which is preliminary data.</text>
</comment>
<dbReference type="Pfam" id="PF03415">
    <property type="entry name" value="Peptidase_C11"/>
    <property type="match status" value="1"/>
</dbReference>
<evidence type="ECO:0000313" key="2">
    <source>
        <dbReference type="Proteomes" id="UP000215559"/>
    </source>
</evidence>
<evidence type="ECO:0008006" key="3">
    <source>
        <dbReference type="Google" id="ProtNLM"/>
    </source>
</evidence>
<dbReference type="PANTHER" id="PTHR37835:SF1">
    <property type="entry name" value="ALPHA-CLOSTRIPAIN"/>
    <property type="match status" value="1"/>
</dbReference>
<evidence type="ECO:0000313" key="1">
    <source>
        <dbReference type="EMBL" id="OYD13791.1"/>
    </source>
</evidence>
<dbReference type="Gene3D" id="2.60.40.4070">
    <property type="match status" value="1"/>
</dbReference>
<dbReference type="Gene3D" id="3.40.50.11970">
    <property type="match status" value="1"/>
</dbReference>
<name>A0A235BNF1_UNCW3</name>
<dbReference type="AlphaFoldDB" id="A0A235BNF1"/>
<dbReference type="Proteomes" id="UP000215559">
    <property type="component" value="Unassembled WGS sequence"/>
</dbReference>
<dbReference type="InterPro" id="IPR005077">
    <property type="entry name" value="Peptidase_C11"/>
</dbReference>
<proteinExistence type="predicted"/>
<organism evidence="1 2">
    <name type="scientific">candidate division WOR-3 bacterium JGI_Cruoil_03_51_56</name>
    <dbReference type="NCBI Taxonomy" id="1973747"/>
    <lineage>
        <taxon>Bacteria</taxon>
        <taxon>Bacteria division WOR-3</taxon>
    </lineage>
</organism>
<reference evidence="1 2" key="1">
    <citation type="submission" date="2017-07" db="EMBL/GenBank/DDBJ databases">
        <title>Recovery of genomes from metagenomes via a dereplication, aggregation, and scoring strategy.</title>
        <authorList>
            <person name="Sieber C.M."/>
            <person name="Probst A.J."/>
            <person name="Sharrar A."/>
            <person name="Thomas B.C."/>
            <person name="Hess M."/>
            <person name="Tringe S.G."/>
            <person name="Banfield J.F."/>
        </authorList>
    </citation>
    <scope>NUCLEOTIDE SEQUENCE [LARGE SCALE GENOMIC DNA]</scope>
    <source>
        <strain evidence="1">JGI_Cruoil_03_51_56</strain>
    </source>
</reference>
<dbReference type="EMBL" id="NOZP01000190">
    <property type="protein sequence ID" value="OYD13791.1"/>
    <property type="molecule type" value="Genomic_DNA"/>
</dbReference>
<protein>
    <recommendedName>
        <fullName evidence="3">Peptidase C11 clostripain</fullName>
    </recommendedName>
</protein>
<sequence length="715" mass="79673">MLSGCMRRVWSIVLVLGICGIALGAQWTVAVYMCADNGLNDQAYLDLEEMEEIGSTDEVNIIVQLDNAARDTHPGCRRYRIVKDGFEPLGELGEVDMADTAVLRGFAGFIKRSYPAEHYFLILWDHGNGWSEGYGPSRFIFIDESHGHSMGVAGGELAAALQSVHQALGTRVRVLGFDACLMEMIEVACEGQDCCDYMLASEGLVPLDGWPYDKFLATLVARPTATPEEFLPEMCSAYIEAYLGEDICISAIDMRQLDRLLPVLEATVRDSLNPLDPGFGRARSTVQTFSKNPGRPPCVHDDQIDLMQFWELAAAEGTGILRSVLGPLVVANQARGTVSRAGGLATWFPDNYVEFKAAAASYAKLGFVDSVLWLQFLNAYFASDDVKPTQPVIVKDNLGGRGDIRLWWNRSHDLAPVSYKLYEVSLPVEAFRDDCNDLEEWSAIGWRTSERDYHSLPRAFFSGSGSNLDNQLVLVTPWKFPHGGLLSCYVYFSTEEAWDSASGFKRDICYIDWSENKLDWHTIDSLYGSAQYWQECRYVLPKSGSLYLRFHYVSDSSINRLGLFLDDIKVYAFDTMRTVAEATKDTVFYIFNAPFGNYKYFVTAADSSGNVSMASQFYPSGEPVMVETWAEPYTKPAPFQGSCELCLDFPEGVEPDVMIYTISGILVRKFENVTKRVLEWNGKNAAGHSLADGLYLVVVKAKGFHKTGKIARVGF</sequence>
<dbReference type="PANTHER" id="PTHR37835">
    <property type="entry name" value="ALPHA-CLOSTRIPAIN"/>
    <property type="match status" value="1"/>
</dbReference>
<gene>
    <name evidence="1" type="ORF">CH330_10075</name>
</gene>